<name>A0A3B3T0X9_9TELE</name>
<dbReference type="GO" id="GO:0005886">
    <property type="term" value="C:plasma membrane"/>
    <property type="evidence" value="ECO:0007669"/>
    <property type="project" value="TreeGrafter"/>
</dbReference>
<dbReference type="Proteomes" id="UP000261540">
    <property type="component" value="Unplaced"/>
</dbReference>
<reference evidence="7" key="1">
    <citation type="submission" date="2025-08" db="UniProtKB">
        <authorList>
            <consortium name="Ensembl"/>
        </authorList>
    </citation>
    <scope>IDENTIFICATION</scope>
</reference>
<dbReference type="Gene3D" id="3.40.190.10">
    <property type="entry name" value="Periplasmic binding protein-like II"/>
    <property type="match status" value="2"/>
</dbReference>
<dbReference type="PANTHER" id="PTHR11485">
    <property type="entry name" value="TRANSFERRIN"/>
    <property type="match status" value="1"/>
</dbReference>
<reference evidence="7" key="2">
    <citation type="submission" date="2025-09" db="UniProtKB">
        <authorList>
            <consortium name="Ensembl"/>
        </authorList>
    </citation>
    <scope>IDENTIFICATION</scope>
</reference>
<keyword evidence="4" id="KW-0472">Membrane</keyword>
<dbReference type="STRING" id="1676925.ENSPKIP00000036707"/>
<feature type="domain" description="Transferrin-like" evidence="6">
    <location>
        <begin position="164"/>
        <end position="504"/>
    </location>
</feature>
<evidence type="ECO:0000313" key="8">
    <source>
        <dbReference type="Proteomes" id="UP000261540"/>
    </source>
</evidence>
<dbReference type="PANTHER" id="PTHR11485:SF49">
    <property type="entry name" value="OTOLITH MATRIX PROTEIN 1"/>
    <property type="match status" value="1"/>
</dbReference>
<keyword evidence="8" id="KW-1185">Reference proteome</keyword>
<dbReference type="InterPro" id="IPR011993">
    <property type="entry name" value="PH-like_dom_sf"/>
</dbReference>
<evidence type="ECO:0000259" key="5">
    <source>
        <dbReference type="PROSITE" id="PS50003"/>
    </source>
</evidence>
<dbReference type="Pfam" id="PF00169">
    <property type="entry name" value="PH"/>
    <property type="match status" value="1"/>
</dbReference>
<dbReference type="GO" id="GO:0006826">
    <property type="term" value="P:iron ion transport"/>
    <property type="evidence" value="ECO:0007669"/>
    <property type="project" value="TreeGrafter"/>
</dbReference>
<dbReference type="Ensembl" id="ENSPKIT00000017657.1">
    <property type="protein sequence ID" value="ENSPKIP00000036707.1"/>
    <property type="gene ID" value="ENSPKIG00000015159.1"/>
</dbReference>
<accession>A0A3B3T0X9</accession>
<evidence type="ECO:0000256" key="4">
    <source>
        <dbReference type="ARBA" id="ARBA00023136"/>
    </source>
</evidence>
<dbReference type="GO" id="GO:0055037">
    <property type="term" value="C:recycling endosome"/>
    <property type="evidence" value="ECO:0007669"/>
    <property type="project" value="TreeGrafter"/>
</dbReference>
<dbReference type="SUPFAM" id="SSF50729">
    <property type="entry name" value="PH domain-like"/>
    <property type="match status" value="1"/>
</dbReference>
<sequence>MALVRSGWLQRQSTILRRWKRNWFDLWSDGSLVFFEDLRRQDVEDKIHMALECIGICLGSQCRGFKPPDGKTQESLLQIVSGDGAINICAESPDDAKAWAKVLEDARVNTFLRCPQAGFAEDGSASPPPPYSEYPLGMQLWDYHLYGDYGPPPPKGAPVRHHQVTWCAVSDAEEQKCQDLASNVAAKNIRGRLQCARGLDNVDCMRKIKNGTADAATMSADDVYTAGWCHGLELAAGESYNGEDGVRYYVVALARRSSSDLSLLEMHERSSCHPGIRTTVGWTVPIGFLVNTSQISVDEQCNFPQAVGDFFGYSCVPGVKDPEHDPRGKNPKNLCEACIGDDNDRHICVNSPRERHFGEAGALRCVAENLGDVAFVKHTTVFDNMLGKNQESWALDLELEDLKLLCPDGTEAAPSDHLRCHLAAVPGKAVVVRLEDKCRVYKFLERVQTAFASPPQGFSLFSSSAYGGRDLMFSDSTRRLLRVPGGYRSWLGHSYTTVLQAFECEGLC</sequence>
<dbReference type="InterPro" id="IPR001849">
    <property type="entry name" value="PH_domain"/>
</dbReference>
<evidence type="ECO:0000256" key="3">
    <source>
        <dbReference type="ARBA" id="ARBA00022525"/>
    </source>
</evidence>
<dbReference type="GeneTree" id="ENSGT00940000166763"/>
<evidence type="ECO:0000256" key="1">
    <source>
        <dbReference type="ARBA" id="ARBA00004370"/>
    </source>
</evidence>
<dbReference type="PROSITE" id="PS51408">
    <property type="entry name" value="TRANSFERRIN_LIKE_4"/>
    <property type="match status" value="1"/>
</dbReference>
<evidence type="ECO:0000259" key="6">
    <source>
        <dbReference type="PROSITE" id="PS51408"/>
    </source>
</evidence>
<comment type="subcellular location">
    <subcellularLocation>
        <location evidence="1">Membrane</location>
    </subcellularLocation>
    <subcellularLocation>
        <location evidence="2">Secreted</location>
    </subcellularLocation>
</comment>
<dbReference type="FunFam" id="3.40.190.10:FF:000095">
    <property type="entry name" value="Lactotransferrin"/>
    <property type="match status" value="1"/>
</dbReference>
<dbReference type="OrthoDB" id="9981115at2759"/>
<dbReference type="SUPFAM" id="SSF53850">
    <property type="entry name" value="Periplasmic binding protein-like II"/>
    <property type="match status" value="1"/>
</dbReference>
<dbReference type="PROSITE" id="PS50003">
    <property type="entry name" value="PH_DOMAIN"/>
    <property type="match status" value="1"/>
</dbReference>
<dbReference type="PRINTS" id="PR00422">
    <property type="entry name" value="TRANSFERRIN"/>
</dbReference>
<dbReference type="KEGG" id="pki:111847358"/>
<dbReference type="Pfam" id="PF00405">
    <property type="entry name" value="Transferrin"/>
    <property type="match status" value="1"/>
</dbReference>
<dbReference type="SMART" id="SM00233">
    <property type="entry name" value="PH"/>
    <property type="match status" value="1"/>
</dbReference>
<dbReference type="SMART" id="SM00094">
    <property type="entry name" value="TR_FER"/>
    <property type="match status" value="1"/>
</dbReference>
<dbReference type="Gene3D" id="2.30.29.30">
    <property type="entry name" value="Pleckstrin-homology domain (PH domain)/Phosphotyrosine-binding domain (PTB)"/>
    <property type="match status" value="1"/>
</dbReference>
<evidence type="ECO:0000256" key="2">
    <source>
        <dbReference type="ARBA" id="ARBA00004613"/>
    </source>
</evidence>
<dbReference type="GO" id="GO:0005615">
    <property type="term" value="C:extracellular space"/>
    <property type="evidence" value="ECO:0007669"/>
    <property type="project" value="TreeGrafter"/>
</dbReference>
<dbReference type="AlphaFoldDB" id="A0A3B3T0X9"/>
<dbReference type="GO" id="GO:0048840">
    <property type="term" value="P:otolith development"/>
    <property type="evidence" value="ECO:0007669"/>
    <property type="project" value="Ensembl"/>
</dbReference>
<dbReference type="CDD" id="cd13529">
    <property type="entry name" value="PBP2_transferrin"/>
    <property type="match status" value="1"/>
</dbReference>
<proteinExistence type="predicted"/>
<evidence type="ECO:0000313" key="7">
    <source>
        <dbReference type="Ensembl" id="ENSPKIP00000036707.1"/>
    </source>
</evidence>
<organism evidence="7 8">
    <name type="scientific">Paramormyrops kingsleyae</name>
    <dbReference type="NCBI Taxonomy" id="1676925"/>
    <lineage>
        <taxon>Eukaryota</taxon>
        <taxon>Metazoa</taxon>
        <taxon>Chordata</taxon>
        <taxon>Craniata</taxon>
        <taxon>Vertebrata</taxon>
        <taxon>Euteleostomi</taxon>
        <taxon>Actinopterygii</taxon>
        <taxon>Neopterygii</taxon>
        <taxon>Teleostei</taxon>
        <taxon>Osteoglossocephala</taxon>
        <taxon>Osteoglossomorpha</taxon>
        <taxon>Osteoglossiformes</taxon>
        <taxon>Mormyridae</taxon>
        <taxon>Paramormyrops</taxon>
    </lineage>
</organism>
<dbReference type="InterPro" id="IPR001156">
    <property type="entry name" value="Transferrin-like_dom"/>
</dbReference>
<dbReference type="FunFam" id="2.30.29.30:FF:000073">
    <property type="entry name" value="Pleckstrin homology domain-containing family B member 2"/>
    <property type="match status" value="1"/>
</dbReference>
<dbReference type="CDD" id="cd13265">
    <property type="entry name" value="PH_evt"/>
    <property type="match status" value="1"/>
</dbReference>
<dbReference type="GO" id="GO:0005769">
    <property type="term" value="C:early endosome"/>
    <property type="evidence" value="ECO:0007669"/>
    <property type="project" value="TreeGrafter"/>
</dbReference>
<keyword evidence="3" id="KW-0964">Secreted</keyword>
<protein>
    <submittedName>
        <fullName evidence="7">Otolith matrix protein</fullName>
    </submittedName>
</protein>
<feature type="domain" description="PH" evidence="5">
    <location>
        <begin position="2"/>
        <end position="108"/>
    </location>
</feature>